<dbReference type="Pfam" id="PF08275">
    <property type="entry name" value="DNAG_N"/>
    <property type="match status" value="1"/>
</dbReference>
<evidence type="ECO:0000256" key="3">
    <source>
        <dbReference type="ARBA" id="ARBA00022679"/>
    </source>
</evidence>
<sequence>MDDSLKNELKQYLKDYYYSITGEEVGNGKKFLCLSKEHSDTMPSMVYYENPTPKFICMGCGKSFDIFDVARELEGLQLNQAISKLAIKYGLEDQIYKNTIKPTEIKAVLKEFMNIALSFKEELISDNVKQYLDLKHITASDMIKYDIGYIRNSTKVLELLSKKYGKNTLFEIGLLAYKDTEHMFIGKDFLIFGIKDQNNDFVSVASRYCGTNEKIPKYINIKTSNKDFYNKTDMPYGINIAKNSKYKKELIIVEGYSDAIALYKNGIENCIALSGLTFKKETFEVIKSLDYDSIVLSLDNDKAGNKAVFQIIDFCNTNGYKLNIFSKAFDQQLDPDEYIIKYGIEKYTSLPLLSETKIVTNFFLNTMQGYEALKKIGEFLYTKKNFSLLSTVDDIYDVFYERGIVLNKEKLFNFVESKLLERNLEDTIIDMSTIKRLLEKTENNCLFLTNKMLSLRTDVYDVFVKK</sequence>
<dbReference type="EC" id="2.7.7.-" evidence="8"/>
<evidence type="ECO:0000256" key="1">
    <source>
        <dbReference type="ARBA" id="ARBA00022478"/>
    </source>
</evidence>
<dbReference type="GO" id="GO:1990077">
    <property type="term" value="C:primosome complex"/>
    <property type="evidence" value="ECO:0007669"/>
    <property type="project" value="UniProtKB-KW"/>
</dbReference>
<dbReference type="SUPFAM" id="SSF56731">
    <property type="entry name" value="DNA primase core"/>
    <property type="match status" value="1"/>
</dbReference>
<evidence type="ECO:0000259" key="7">
    <source>
        <dbReference type="PROSITE" id="PS50880"/>
    </source>
</evidence>
<dbReference type="Gene3D" id="3.90.580.10">
    <property type="entry name" value="Zinc finger, CHC2-type domain"/>
    <property type="match status" value="1"/>
</dbReference>
<dbReference type="SUPFAM" id="SSF57783">
    <property type="entry name" value="Zinc beta-ribbon"/>
    <property type="match status" value="1"/>
</dbReference>
<name>A0A1V5ZHI1_9BACT</name>
<dbReference type="GO" id="GO:0016779">
    <property type="term" value="F:nucleotidyltransferase activity"/>
    <property type="evidence" value="ECO:0007669"/>
    <property type="project" value="UniProtKB-KW"/>
</dbReference>
<dbReference type="InterPro" id="IPR034151">
    <property type="entry name" value="TOPRIM_DnaG_bac"/>
</dbReference>
<keyword evidence="2" id="KW-0639">Primosome</keyword>
<evidence type="ECO:0000256" key="2">
    <source>
        <dbReference type="ARBA" id="ARBA00022515"/>
    </source>
</evidence>
<dbReference type="GO" id="GO:0008270">
    <property type="term" value="F:zinc ion binding"/>
    <property type="evidence" value="ECO:0007669"/>
    <property type="project" value="InterPro"/>
</dbReference>
<keyword evidence="1" id="KW-0240">DNA-directed RNA polymerase</keyword>
<dbReference type="GO" id="GO:0003677">
    <property type="term" value="F:DNA binding"/>
    <property type="evidence" value="ECO:0007669"/>
    <property type="project" value="InterPro"/>
</dbReference>
<dbReference type="PANTHER" id="PTHR30313">
    <property type="entry name" value="DNA PRIMASE"/>
    <property type="match status" value="1"/>
</dbReference>
<keyword evidence="5" id="KW-0235">DNA replication</keyword>
<dbReference type="Proteomes" id="UP000485621">
    <property type="component" value="Unassembled WGS sequence"/>
</dbReference>
<evidence type="ECO:0000256" key="5">
    <source>
        <dbReference type="ARBA" id="ARBA00022705"/>
    </source>
</evidence>
<dbReference type="Pfam" id="PF13155">
    <property type="entry name" value="Toprim_2"/>
    <property type="match status" value="1"/>
</dbReference>
<keyword evidence="3 8" id="KW-0808">Transferase</keyword>
<reference evidence="8" key="1">
    <citation type="submission" date="2017-02" db="EMBL/GenBank/DDBJ databases">
        <title>Delving into the versatile metabolic prowess of the omnipresent phylum Bacteroidetes.</title>
        <authorList>
            <person name="Nobu M.K."/>
            <person name="Mei R."/>
            <person name="Narihiro T."/>
            <person name="Kuroda K."/>
            <person name="Liu W.-T."/>
        </authorList>
    </citation>
    <scope>NUCLEOTIDE SEQUENCE</scope>
    <source>
        <strain evidence="8">ADurb.Bin160</strain>
    </source>
</reference>
<evidence type="ECO:0000256" key="4">
    <source>
        <dbReference type="ARBA" id="ARBA00022695"/>
    </source>
</evidence>
<evidence type="ECO:0000256" key="6">
    <source>
        <dbReference type="ARBA" id="ARBA00023163"/>
    </source>
</evidence>
<dbReference type="EMBL" id="MWDB01000088">
    <property type="protein sequence ID" value="OQB39559.1"/>
    <property type="molecule type" value="Genomic_DNA"/>
</dbReference>
<keyword evidence="4 8" id="KW-0548">Nucleotidyltransferase</keyword>
<dbReference type="GO" id="GO:0000428">
    <property type="term" value="C:DNA-directed RNA polymerase complex"/>
    <property type="evidence" value="ECO:0007669"/>
    <property type="project" value="UniProtKB-KW"/>
</dbReference>
<gene>
    <name evidence="8" type="primary">dnaG_4</name>
    <name evidence="8" type="ORF">BWY04_01562</name>
</gene>
<dbReference type="GO" id="GO:0006269">
    <property type="term" value="P:DNA replication, synthesis of primer"/>
    <property type="evidence" value="ECO:0007669"/>
    <property type="project" value="UniProtKB-KW"/>
</dbReference>
<dbReference type="Gene3D" id="3.90.980.10">
    <property type="entry name" value="DNA primase, catalytic core, N-terminal domain"/>
    <property type="match status" value="1"/>
</dbReference>
<dbReference type="InterPro" id="IPR036977">
    <property type="entry name" value="DNA_primase_Znf_CHC2"/>
</dbReference>
<dbReference type="PANTHER" id="PTHR30313:SF2">
    <property type="entry name" value="DNA PRIMASE"/>
    <property type="match status" value="1"/>
</dbReference>
<dbReference type="InterPro" id="IPR013264">
    <property type="entry name" value="DNAG_N"/>
</dbReference>
<dbReference type="SMART" id="SM00493">
    <property type="entry name" value="TOPRIM"/>
    <property type="match status" value="1"/>
</dbReference>
<dbReference type="AlphaFoldDB" id="A0A1V5ZHI1"/>
<proteinExistence type="predicted"/>
<dbReference type="CDD" id="cd03364">
    <property type="entry name" value="TOPRIM_DnaG_primases"/>
    <property type="match status" value="1"/>
</dbReference>
<protein>
    <submittedName>
        <fullName evidence="8">DNA primase</fullName>
        <ecNumber evidence="8">2.7.7.-</ecNumber>
    </submittedName>
</protein>
<dbReference type="Gene3D" id="3.40.1360.10">
    <property type="match status" value="1"/>
</dbReference>
<dbReference type="PROSITE" id="PS50880">
    <property type="entry name" value="TOPRIM"/>
    <property type="match status" value="1"/>
</dbReference>
<dbReference type="InterPro" id="IPR037068">
    <property type="entry name" value="DNA_primase_core_N_sf"/>
</dbReference>
<dbReference type="GO" id="GO:0005737">
    <property type="term" value="C:cytoplasm"/>
    <property type="evidence" value="ECO:0007669"/>
    <property type="project" value="TreeGrafter"/>
</dbReference>
<feature type="domain" description="Toprim" evidence="7">
    <location>
        <begin position="248"/>
        <end position="330"/>
    </location>
</feature>
<comment type="caution">
    <text evidence="8">The sequence shown here is derived from an EMBL/GenBank/DDBJ whole genome shotgun (WGS) entry which is preliminary data.</text>
</comment>
<evidence type="ECO:0000313" key="8">
    <source>
        <dbReference type="EMBL" id="OQB39559.1"/>
    </source>
</evidence>
<dbReference type="InterPro" id="IPR050219">
    <property type="entry name" value="DnaG_primase"/>
</dbReference>
<accession>A0A1V5ZHI1</accession>
<keyword evidence="6" id="KW-0804">Transcription</keyword>
<organism evidence="8">
    <name type="scientific">candidate division CPR1 bacterium ADurb.Bin160</name>
    <dbReference type="NCBI Taxonomy" id="1852826"/>
    <lineage>
        <taxon>Bacteria</taxon>
        <taxon>candidate division CPR1</taxon>
    </lineage>
</organism>
<dbReference type="InterPro" id="IPR006171">
    <property type="entry name" value="TOPRIM_dom"/>
</dbReference>